<protein>
    <submittedName>
        <fullName evidence="2">DUF1266 domain-containing protein</fullName>
    </submittedName>
</protein>
<reference evidence="3" key="1">
    <citation type="journal article" date="2019" name="Int. J. Syst. Evol. Microbiol.">
        <title>The Global Catalogue of Microorganisms (GCM) 10K type strain sequencing project: providing services to taxonomists for standard genome sequencing and annotation.</title>
        <authorList>
            <consortium name="The Broad Institute Genomics Platform"/>
            <consortium name="The Broad Institute Genome Sequencing Center for Infectious Disease"/>
            <person name="Wu L."/>
            <person name="Ma J."/>
        </authorList>
    </citation>
    <scope>NUCLEOTIDE SEQUENCE [LARGE SCALE GENOMIC DNA]</scope>
    <source>
        <strain evidence="3">JCM 17657</strain>
    </source>
</reference>
<dbReference type="EMBL" id="BAABIV010000013">
    <property type="protein sequence ID" value="GAA4990496.1"/>
    <property type="molecule type" value="Genomic_DNA"/>
</dbReference>
<feature type="domain" description="DUF1266" evidence="1">
    <location>
        <begin position="67"/>
        <end position="263"/>
    </location>
</feature>
<comment type="caution">
    <text evidence="2">The sequence shown here is derived from an EMBL/GenBank/DDBJ whole genome shotgun (WGS) entry which is preliminary data.</text>
</comment>
<evidence type="ECO:0000313" key="3">
    <source>
        <dbReference type="Proteomes" id="UP001500610"/>
    </source>
</evidence>
<organism evidence="2 3">
    <name type="scientific">Streptomyces hyderabadensis</name>
    <dbReference type="NCBI Taxonomy" id="598549"/>
    <lineage>
        <taxon>Bacteria</taxon>
        <taxon>Bacillati</taxon>
        <taxon>Actinomycetota</taxon>
        <taxon>Actinomycetes</taxon>
        <taxon>Kitasatosporales</taxon>
        <taxon>Streptomycetaceae</taxon>
        <taxon>Streptomyces</taxon>
    </lineage>
</organism>
<dbReference type="RefSeq" id="WP_226027802.1">
    <property type="nucleotide sequence ID" value="NZ_BAABIV010000013.1"/>
</dbReference>
<proteinExistence type="predicted"/>
<dbReference type="InterPro" id="IPR009677">
    <property type="entry name" value="DUF1266"/>
</dbReference>
<keyword evidence="3" id="KW-1185">Reference proteome</keyword>
<gene>
    <name evidence="2" type="ORF">GCM10023257_33550</name>
</gene>
<dbReference type="Proteomes" id="UP001500610">
    <property type="component" value="Unassembled WGS sequence"/>
</dbReference>
<accession>A0ABP9I8E6</accession>
<evidence type="ECO:0000259" key="1">
    <source>
        <dbReference type="Pfam" id="PF06889"/>
    </source>
</evidence>
<dbReference type="Pfam" id="PF06889">
    <property type="entry name" value="DUF1266"/>
    <property type="match status" value="1"/>
</dbReference>
<evidence type="ECO:0000313" key="2">
    <source>
        <dbReference type="EMBL" id="GAA4990496.1"/>
    </source>
</evidence>
<name>A0ABP9I8E6_9ACTN</name>
<sequence length="263" mass="29108">MGLFSSLRDIFSGSTTYNVLEGAPALTPAQDRGLALGAMYAVEGHLPINALTMEADARTAAKLAKGAWDTADAAAARGTYRYLLGGGHDGAYQLLLPYLEAYLAVAPTRKRALLKEPHERALRELPELAASHGLDPARLRNQFVNGAYYYGNLVTYGTPEPLPRSIVGWDAARVVHVSRIFVDAGFVAPDEAWTAIEQAVGLARSEYRSWEEYESAFRTGRLLWQMEEKRFDQTRATDDVAKFERAAKDLLTDEASPWKRLAW</sequence>